<name>A0A444BZB4_ENSVE</name>
<dbReference type="Proteomes" id="UP000290560">
    <property type="component" value="Unassembled WGS sequence"/>
</dbReference>
<proteinExistence type="predicted"/>
<reference evidence="1" key="1">
    <citation type="journal article" date="2018" name="Data Brief">
        <title>Genome sequence data from 17 accessions of Ensete ventricosum, a staple food crop for millions in Ethiopia.</title>
        <authorList>
            <person name="Yemataw Z."/>
            <person name="Muzemil S."/>
            <person name="Ambachew D."/>
            <person name="Tripathi L."/>
            <person name="Tesfaye K."/>
            <person name="Chala A."/>
            <person name="Farbos A."/>
            <person name="O'Neill P."/>
            <person name="Moore K."/>
            <person name="Grant M."/>
            <person name="Studholme D.J."/>
        </authorList>
    </citation>
    <scope>NUCLEOTIDE SEQUENCE [LARGE SCALE GENOMIC DNA]</scope>
    <source>
        <tissue evidence="1">Leaf</tissue>
    </source>
</reference>
<gene>
    <name evidence="1" type="ORF">BHM03_00055933</name>
</gene>
<dbReference type="AlphaFoldDB" id="A0A444BZB4"/>
<sequence length="80" mass="8615">MRTVRLGTCLEYVGSLPGWCKGVCRKKIETHRKIIEGSRKAYRDSGCTTATQVFGRLTAAEPPVPYFQGAFDGCTAGTGG</sequence>
<protein>
    <submittedName>
        <fullName evidence="1">Uncharacterized protein</fullName>
    </submittedName>
</protein>
<dbReference type="EMBL" id="KV876731">
    <property type="protein sequence ID" value="RZR75372.1"/>
    <property type="molecule type" value="Genomic_DNA"/>
</dbReference>
<organism evidence="1">
    <name type="scientific">Ensete ventricosum</name>
    <name type="common">Abyssinian banana</name>
    <name type="synonym">Musa ensete</name>
    <dbReference type="NCBI Taxonomy" id="4639"/>
    <lineage>
        <taxon>Eukaryota</taxon>
        <taxon>Viridiplantae</taxon>
        <taxon>Streptophyta</taxon>
        <taxon>Embryophyta</taxon>
        <taxon>Tracheophyta</taxon>
        <taxon>Spermatophyta</taxon>
        <taxon>Magnoliopsida</taxon>
        <taxon>Liliopsida</taxon>
        <taxon>Zingiberales</taxon>
        <taxon>Musaceae</taxon>
        <taxon>Ensete</taxon>
    </lineage>
</organism>
<accession>A0A444BZB4</accession>
<evidence type="ECO:0000313" key="1">
    <source>
        <dbReference type="EMBL" id="RZR75372.1"/>
    </source>
</evidence>